<feature type="domain" description="Protein kinase" evidence="9">
    <location>
        <begin position="22"/>
        <end position="319"/>
    </location>
</feature>
<keyword evidence="2" id="KW-0732">Signal</keyword>
<evidence type="ECO:0000256" key="2">
    <source>
        <dbReference type="ARBA" id="ARBA00022729"/>
    </source>
</evidence>
<dbReference type="GO" id="GO:0004674">
    <property type="term" value="F:protein serine/threonine kinase activity"/>
    <property type="evidence" value="ECO:0007669"/>
    <property type="project" value="UniProtKB-KW"/>
</dbReference>
<dbReference type="PANTHER" id="PTHR47976">
    <property type="entry name" value="G-TYPE LECTIN S-RECEPTOR-LIKE SERINE/THREONINE-PROTEIN KINASE SD2-5"/>
    <property type="match status" value="1"/>
</dbReference>
<dbReference type="PROSITE" id="PS00108">
    <property type="entry name" value="PROTEIN_KINASE_ST"/>
    <property type="match status" value="1"/>
</dbReference>
<dbReference type="SMART" id="SM00220">
    <property type="entry name" value="S_TKc"/>
    <property type="match status" value="1"/>
</dbReference>
<dbReference type="InterPro" id="IPR000008">
    <property type="entry name" value="C2_dom"/>
</dbReference>
<evidence type="ECO:0000313" key="10">
    <source>
        <dbReference type="EMBL" id="KAF6173000.1"/>
    </source>
</evidence>
<feature type="domain" description="C2" evidence="8">
    <location>
        <begin position="330"/>
        <end position="452"/>
    </location>
</feature>
<dbReference type="AlphaFoldDB" id="A0A7J7P0Z6"/>
<evidence type="ECO:0000256" key="5">
    <source>
        <dbReference type="ARBA" id="ARBA00022840"/>
    </source>
</evidence>
<protein>
    <recommendedName>
        <fullName evidence="12">Protein kinase domain-containing protein</fullName>
    </recommendedName>
</protein>
<dbReference type="InterPro" id="IPR011009">
    <property type="entry name" value="Kinase-like_dom_sf"/>
</dbReference>
<dbReference type="InterPro" id="IPR035892">
    <property type="entry name" value="C2_domain_sf"/>
</dbReference>
<dbReference type="SUPFAM" id="SSF56112">
    <property type="entry name" value="Protein kinase-like (PK-like)"/>
    <property type="match status" value="1"/>
</dbReference>
<name>A0A7J7P0Z6_9MAGN</name>
<evidence type="ECO:0000256" key="4">
    <source>
        <dbReference type="ARBA" id="ARBA00022777"/>
    </source>
</evidence>
<dbReference type="PROSITE" id="PS50004">
    <property type="entry name" value="C2"/>
    <property type="match status" value="1"/>
</dbReference>
<gene>
    <name evidence="10" type="ORF">GIB67_006376</name>
</gene>
<sequence>MRKLGRLPNVSLTYEDLITATNNFGDRLGRGGSGSVFKGSLKEGSTTLAVAVKRIDWTTEYGKQYFEAEISTIASVRHVHLIRLRGYCRHMIESGGGFYVVYDLLPNGSLDTWIFPGMGGPTGQFLSWKLRYEVAVGVARALVYLHHDCSPPILHLDVKPPNILLDVQFRAVLSDFGLSKLTSEDGSEVRSKHIRGTPGYIAPELYQGKPSSAKCDMYSYGQVLLDLFFGQLSVCLDQNGKDIYLEGGNSRLEQQTFHAFMRERLTQKNLMGLIDKRLREDGKVDEKEANSLVYVALCCLDEEPNNRPPDMRNVLHMLETYSTGKPDGIGAMVDRLAEGTVPSPNGGLLVIKLHEAQNIEFQDNTKNLIARVKFKGESDETSPVKKSINPKWKEEFSFSLEEALHRDDELVVDVLSQMYTPTIGFQDSYRILGLVKINLSDVIEKKKTNEMYSLTEFGEEKIHIELEWRPEWRPL</sequence>
<evidence type="ECO:0000256" key="3">
    <source>
        <dbReference type="ARBA" id="ARBA00022741"/>
    </source>
</evidence>
<evidence type="ECO:0008006" key="12">
    <source>
        <dbReference type="Google" id="ProtNLM"/>
    </source>
</evidence>
<evidence type="ECO:0000256" key="1">
    <source>
        <dbReference type="ARBA" id="ARBA00022679"/>
    </source>
</evidence>
<organism evidence="10 11">
    <name type="scientific">Kingdonia uniflora</name>
    <dbReference type="NCBI Taxonomy" id="39325"/>
    <lineage>
        <taxon>Eukaryota</taxon>
        <taxon>Viridiplantae</taxon>
        <taxon>Streptophyta</taxon>
        <taxon>Embryophyta</taxon>
        <taxon>Tracheophyta</taxon>
        <taxon>Spermatophyta</taxon>
        <taxon>Magnoliopsida</taxon>
        <taxon>Ranunculales</taxon>
        <taxon>Circaeasteraceae</taxon>
        <taxon>Kingdonia</taxon>
    </lineage>
</organism>
<dbReference type="EMBL" id="JACGCM010000375">
    <property type="protein sequence ID" value="KAF6173000.1"/>
    <property type="molecule type" value="Genomic_DNA"/>
</dbReference>
<dbReference type="OrthoDB" id="1711006at2759"/>
<dbReference type="Proteomes" id="UP000541444">
    <property type="component" value="Unassembled WGS sequence"/>
</dbReference>
<keyword evidence="5 6" id="KW-0067">ATP-binding</keyword>
<keyword evidence="11" id="KW-1185">Reference proteome</keyword>
<accession>A0A7J7P0Z6</accession>
<dbReference type="SMART" id="SM00239">
    <property type="entry name" value="C2"/>
    <property type="match status" value="1"/>
</dbReference>
<dbReference type="InterPro" id="IPR051343">
    <property type="entry name" value="G-type_lectin_kinases/EP1-like"/>
</dbReference>
<comment type="similarity">
    <text evidence="7">Belongs to the protein kinase superfamily.</text>
</comment>
<dbReference type="Gene3D" id="3.30.200.20">
    <property type="entry name" value="Phosphorylase Kinase, domain 1"/>
    <property type="match status" value="1"/>
</dbReference>
<dbReference type="Gene3D" id="2.60.40.150">
    <property type="entry name" value="C2 domain"/>
    <property type="match status" value="1"/>
</dbReference>
<evidence type="ECO:0000259" key="9">
    <source>
        <dbReference type="PROSITE" id="PS50011"/>
    </source>
</evidence>
<evidence type="ECO:0000313" key="11">
    <source>
        <dbReference type="Proteomes" id="UP000541444"/>
    </source>
</evidence>
<dbReference type="Gene3D" id="1.10.510.10">
    <property type="entry name" value="Transferase(Phosphotransferase) domain 1"/>
    <property type="match status" value="1"/>
</dbReference>
<dbReference type="Pfam" id="PF00168">
    <property type="entry name" value="C2"/>
    <property type="match status" value="1"/>
</dbReference>
<dbReference type="GO" id="GO:0005524">
    <property type="term" value="F:ATP binding"/>
    <property type="evidence" value="ECO:0007669"/>
    <property type="project" value="UniProtKB-UniRule"/>
</dbReference>
<dbReference type="SUPFAM" id="SSF49562">
    <property type="entry name" value="C2 domain (Calcium/lipid-binding domain, CaLB)"/>
    <property type="match status" value="1"/>
</dbReference>
<evidence type="ECO:0000256" key="7">
    <source>
        <dbReference type="RuleBase" id="RU000304"/>
    </source>
</evidence>
<keyword evidence="7" id="KW-0723">Serine/threonine-protein kinase</keyword>
<dbReference type="PROSITE" id="PS00107">
    <property type="entry name" value="PROTEIN_KINASE_ATP"/>
    <property type="match status" value="1"/>
</dbReference>
<comment type="caution">
    <text evidence="10">The sequence shown here is derived from an EMBL/GenBank/DDBJ whole genome shotgun (WGS) entry which is preliminary data.</text>
</comment>
<dbReference type="PROSITE" id="PS50011">
    <property type="entry name" value="PROTEIN_KINASE_DOM"/>
    <property type="match status" value="1"/>
</dbReference>
<keyword evidence="1" id="KW-0808">Transferase</keyword>
<keyword evidence="4" id="KW-0418">Kinase</keyword>
<evidence type="ECO:0000256" key="6">
    <source>
        <dbReference type="PROSITE-ProRule" id="PRU10141"/>
    </source>
</evidence>
<dbReference type="InterPro" id="IPR017441">
    <property type="entry name" value="Protein_kinase_ATP_BS"/>
</dbReference>
<keyword evidence="3 6" id="KW-0547">Nucleotide-binding</keyword>
<dbReference type="Pfam" id="PF00069">
    <property type="entry name" value="Pkinase"/>
    <property type="match status" value="1"/>
</dbReference>
<evidence type="ECO:0000259" key="8">
    <source>
        <dbReference type="PROSITE" id="PS50004"/>
    </source>
</evidence>
<reference evidence="10 11" key="1">
    <citation type="journal article" date="2020" name="IScience">
        <title>Genome Sequencing of the Endangered Kingdonia uniflora (Circaeasteraceae, Ranunculales) Reveals Potential Mechanisms of Evolutionary Specialization.</title>
        <authorList>
            <person name="Sun Y."/>
            <person name="Deng T."/>
            <person name="Zhang A."/>
            <person name="Moore M.J."/>
            <person name="Landis J.B."/>
            <person name="Lin N."/>
            <person name="Zhang H."/>
            <person name="Zhang X."/>
            <person name="Huang J."/>
            <person name="Zhang X."/>
            <person name="Sun H."/>
            <person name="Wang H."/>
        </authorList>
    </citation>
    <scope>NUCLEOTIDE SEQUENCE [LARGE SCALE GENOMIC DNA]</scope>
    <source>
        <strain evidence="10">TB1705</strain>
        <tissue evidence="10">Leaf</tissue>
    </source>
</reference>
<proteinExistence type="inferred from homology"/>
<dbReference type="InterPro" id="IPR000719">
    <property type="entry name" value="Prot_kinase_dom"/>
</dbReference>
<feature type="binding site" evidence="6">
    <location>
        <position position="53"/>
    </location>
    <ligand>
        <name>ATP</name>
        <dbReference type="ChEBI" id="CHEBI:30616"/>
    </ligand>
</feature>
<dbReference type="InterPro" id="IPR008271">
    <property type="entry name" value="Ser/Thr_kinase_AS"/>
</dbReference>